<name>A0A926JQC4_9FLAO</name>
<dbReference type="Pfam" id="PF00590">
    <property type="entry name" value="TP_methylase"/>
    <property type="match status" value="1"/>
</dbReference>
<dbReference type="CDD" id="cd11642">
    <property type="entry name" value="SUMT"/>
    <property type="match status" value="1"/>
</dbReference>
<keyword evidence="3 9" id="KW-0489">Methyltransferase</keyword>
<dbReference type="AlphaFoldDB" id="A0A926JQC4"/>
<evidence type="ECO:0000256" key="2">
    <source>
        <dbReference type="ARBA" id="ARBA00012162"/>
    </source>
</evidence>
<evidence type="ECO:0000259" key="8">
    <source>
        <dbReference type="Pfam" id="PF00590"/>
    </source>
</evidence>
<dbReference type="SUPFAM" id="SSF53790">
    <property type="entry name" value="Tetrapyrrole methylase"/>
    <property type="match status" value="1"/>
</dbReference>
<organism evidence="9 10">
    <name type="scientific">Sinomicrobium weinanense</name>
    <dbReference type="NCBI Taxonomy" id="2842200"/>
    <lineage>
        <taxon>Bacteria</taxon>
        <taxon>Pseudomonadati</taxon>
        <taxon>Bacteroidota</taxon>
        <taxon>Flavobacteriia</taxon>
        <taxon>Flavobacteriales</taxon>
        <taxon>Flavobacteriaceae</taxon>
        <taxon>Sinomicrobium</taxon>
    </lineage>
</organism>
<comment type="caution">
    <text evidence="9">The sequence shown here is derived from an EMBL/GenBank/DDBJ whole genome shotgun (WGS) entry which is preliminary data.</text>
</comment>
<dbReference type="InterPro" id="IPR003043">
    <property type="entry name" value="Uropor_MeTrfase_CS"/>
</dbReference>
<dbReference type="InterPro" id="IPR014777">
    <property type="entry name" value="4pyrrole_Mease_sub1"/>
</dbReference>
<protein>
    <recommendedName>
        <fullName evidence="2">uroporphyrinogen-III C-methyltransferase</fullName>
        <ecNumber evidence="2">2.1.1.107</ecNumber>
    </recommendedName>
</protein>
<dbReference type="FunFam" id="3.40.1010.10:FF:000001">
    <property type="entry name" value="Siroheme synthase"/>
    <property type="match status" value="1"/>
</dbReference>
<keyword evidence="6" id="KW-0627">Porphyrin biosynthesis</keyword>
<dbReference type="InterPro" id="IPR035996">
    <property type="entry name" value="4pyrrol_Methylase_sf"/>
</dbReference>
<evidence type="ECO:0000313" key="9">
    <source>
        <dbReference type="EMBL" id="MBC9795525.1"/>
    </source>
</evidence>
<keyword evidence="10" id="KW-1185">Reference proteome</keyword>
<feature type="domain" description="Tetrapyrrole methylase" evidence="8">
    <location>
        <begin position="6"/>
        <end position="213"/>
    </location>
</feature>
<evidence type="ECO:0000256" key="1">
    <source>
        <dbReference type="ARBA" id="ARBA00005879"/>
    </source>
</evidence>
<sequence>MKKQPKLTLIGAGPGDPELITLKAVKALALADVVLYDALVDPELLSHAPQAEKVFVGKRKGAHQFSQEEINRLIVDKALNNGHVVRLKGGDPNVFGRGAEEVEYAENFGVMTSIIPGIISAIAVPAGQGIPVTRRRVAESFWVVTGTTSAGALSGDIRLAAQSTATVIILMGMGKLREIVSVYRECGKNDLPVAVIQNGTTMTERAGYGTIDTIEEVVRKEGLSSPAVIVTGEVVKYASALAGYYEEEFLEDEFLFQNLNLLPFLKRG</sequence>
<dbReference type="PANTHER" id="PTHR45790">
    <property type="entry name" value="SIROHEME SYNTHASE-RELATED"/>
    <property type="match status" value="1"/>
</dbReference>
<comment type="similarity">
    <text evidence="1">Belongs to the precorrin methyltransferase family.</text>
</comment>
<dbReference type="InterPro" id="IPR014776">
    <property type="entry name" value="4pyrrole_Mease_sub2"/>
</dbReference>
<accession>A0A926JQC4</accession>
<dbReference type="EC" id="2.1.1.107" evidence="2"/>
<reference evidence="9 10" key="1">
    <citation type="submission" date="2020-09" db="EMBL/GenBank/DDBJ databases">
        <title>Sinomicrobium weinanense sp. nov., a halophilic bacteria isolated from saline-alkali soil.</title>
        <authorList>
            <person name="Wu P."/>
            <person name="Ren H."/>
            <person name="Mei Y."/>
            <person name="Liang Y."/>
            <person name="Chen Z."/>
        </authorList>
    </citation>
    <scope>NUCLEOTIDE SEQUENCE [LARGE SCALE GENOMIC DNA]</scope>
    <source>
        <strain evidence="9 10">FJxs</strain>
    </source>
</reference>
<dbReference type="NCBIfam" id="TIGR01469">
    <property type="entry name" value="cobA_cysG_Cterm"/>
    <property type="match status" value="1"/>
</dbReference>
<proteinExistence type="inferred from homology"/>
<dbReference type="GO" id="GO:0019354">
    <property type="term" value="P:siroheme biosynthetic process"/>
    <property type="evidence" value="ECO:0007669"/>
    <property type="project" value="InterPro"/>
</dbReference>
<dbReference type="Gene3D" id="3.30.950.10">
    <property type="entry name" value="Methyltransferase, Cobalt-precorrin-4 Transmethylase, Domain 2"/>
    <property type="match status" value="1"/>
</dbReference>
<evidence type="ECO:0000256" key="6">
    <source>
        <dbReference type="ARBA" id="ARBA00023244"/>
    </source>
</evidence>
<evidence type="ECO:0000256" key="5">
    <source>
        <dbReference type="ARBA" id="ARBA00022691"/>
    </source>
</evidence>
<evidence type="ECO:0000256" key="3">
    <source>
        <dbReference type="ARBA" id="ARBA00022603"/>
    </source>
</evidence>
<evidence type="ECO:0000313" key="10">
    <source>
        <dbReference type="Proteomes" id="UP000653730"/>
    </source>
</evidence>
<evidence type="ECO:0000256" key="4">
    <source>
        <dbReference type="ARBA" id="ARBA00022679"/>
    </source>
</evidence>
<dbReference type="GO" id="GO:0004851">
    <property type="term" value="F:uroporphyrin-III C-methyltransferase activity"/>
    <property type="evidence" value="ECO:0007669"/>
    <property type="project" value="UniProtKB-EC"/>
</dbReference>
<dbReference type="RefSeq" id="WP_187964678.1">
    <property type="nucleotide sequence ID" value="NZ_JACVDC010000011.1"/>
</dbReference>
<dbReference type="PANTHER" id="PTHR45790:SF3">
    <property type="entry name" value="S-ADENOSYL-L-METHIONINE-DEPENDENT UROPORPHYRINOGEN III METHYLTRANSFERASE, CHLOROPLASTIC"/>
    <property type="match status" value="1"/>
</dbReference>
<comment type="pathway">
    <text evidence="7">Porphyrin-containing compound metabolism; siroheme biosynthesis; precorrin-2 from uroporphyrinogen III: step 1/1.</text>
</comment>
<dbReference type="Gene3D" id="3.40.1010.10">
    <property type="entry name" value="Cobalt-precorrin-4 Transmethylase, Domain 1"/>
    <property type="match status" value="1"/>
</dbReference>
<dbReference type="InterPro" id="IPR050161">
    <property type="entry name" value="Siro_Cobalamin_biosynth"/>
</dbReference>
<dbReference type="NCBIfam" id="NF004790">
    <property type="entry name" value="PRK06136.1"/>
    <property type="match status" value="1"/>
</dbReference>
<dbReference type="InterPro" id="IPR000878">
    <property type="entry name" value="4pyrrol_Mease"/>
</dbReference>
<dbReference type="GO" id="GO:0032259">
    <property type="term" value="P:methylation"/>
    <property type="evidence" value="ECO:0007669"/>
    <property type="project" value="UniProtKB-KW"/>
</dbReference>
<dbReference type="Proteomes" id="UP000653730">
    <property type="component" value="Unassembled WGS sequence"/>
</dbReference>
<evidence type="ECO:0000256" key="7">
    <source>
        <dbReference type="ARBA" id="ARBA00025705"/>
    </source>
</evidence>
<keyword evidence="4 9" id="KW-0808">Transferase</keyword>
<dbReference type="PROSITE" id="PS00839">
    <property type="entry name" value="SUMT_1"/>
    <property type="match status" value="1"/>
</dbReference>
<gene>
    <name evidence="9" type="primary">cobA</name>
    <name evidence="9" type="ORF">IBL28_06085</name>
</gene>
<dbReference type="EMBL" id="JACVDC010000011">
    <property type="protein sequence ID" value="MBC9795525.1"/>
    <property type="molecule type" value="Genomic_DNA"/>
</dbReference>
<keyword evidence="5" id="KW-0949">S-adenosyl-L-methionine</keyword>
<dbReference type="InterPro" id="IPR006366">
    <property type="entry name" value="CobA/CysG_C"/>
</dbReference>